<dbReference type="PANTHER" id="PTHR43228:SF1">
    <property type="entry name" value="TWO-COMPONENT RESPONSE REGULATOR ARR22"/>
    <property type="match status" value="1"/>
</dbReference>
<dbReference type="PROSITE" id="PS50110">
    <property type="entry name" value="RESPONSE_REGULATORY"/>
    <property type="match status" value="1"/>
</dbReference>
<accession>A0A1I7K149</accession>
<feature type="modified residue" description="4-aspartylphosphate" evidence="1">
    <location>
        <position position="57"/>
    </location>
</feature>
<dbReference type="InterPro" id="IPR058245">
    <property type="entry name" value="NreC/VraR/RcsB-like_REC"/>
</dbReference>
<evidence type="ECO:0000256" key="1">
    <source>
        <dbReference type="PROSITE-ProRule" id="PRU00169"/>
    </source>
</evidence>
<feature type="domain" description="Response regulatory" evidence="2">
    <location>
        <begin position="6"/>
        <end position="122"/>
    </location>
</feature>
<proteinExistence type="predicted"/>
<reference evidence="4" key="1">
    <citation type="submission" date="2016-10" db="EMBL/GenBank/DDBJ databases">
        <authorList>
            <person name="Varghese N."/>
        </authorList>
    </citation>
    <scope>NUCLEOTIDE SEQUENCE [LARGE SCALE GENOMIC DNA]</scope>
    <source>
        <strain evidence="4">DSM 17980</strain>
    </source>
</reference>
<sequence length="143" mass="16255">MAERVRVMIVDDSAETRQCIRMLLAMAEDIEVVAEAENGAEALKKLAVMAPDVVLMDINMPVLNGVEATERICRQYPAVSVIVLSVQNDVEYVRRCLRAGARHYLFKPVTAEMLVQTVRSLNGRERDRHERPRASDVEQTWRC</sequence>
<keyword evidence="4" id="KW-1185">Reference proteome</keyword>
<name>A0A1I7K149_9BACL</name>
<dbReference type="PANTHER" id="PTHR43228">
    <property type="entry name" value="TWO-COMPONENT RESPONSE REGULATOR"/>
    <property type="match status" value="1"/>
</dbReference>
<protein>
    <submittedName>
        <fullName evidence="3">Pilus assembly protein CpaE</fullName>
    </submittedName>
</protein>
<dbReference type="CDD" id="cd17535">
    <property type="entry name" value="REC_NarL-like"/>
    <property type="match status" value="1"/>
</dbReference>
<evidence type="ECO:0000313" key="4">
    <source>
        <dbReference type="Proteomes" id="UP000183508"/>
    </source>
</evidence>
<dbReference type="InterPro" id="IPR052048">
    <property type="entry name" value="ST_Response_Regulator"/>
</dbReference>
<dbReference type="STRING" id="392015.SAMN05421543_11312"/>
<dbReference type="EMBL" id="FPBV01000013">
    <property type="protein sequence ID" value="SFU91090.1"/>
    <property type="molecule type" value="Genomic_DNA"/>
</dbReference>
<dbReference type="OrthoDB" id="9790669at2"/>
<organism evidence="3 4">
    <name type="scientific">Alicyclobacillus macrosporangiidus</name>
    <dbReference type="NCBI Taxonomy" id="392015"/>
    <lineage>
        <taxon>Bacteria</taxon>
        <taxon>Bacillati</taxon>
        <taxon>Bacillota</taxon>
        <taxon>Bacilli</taxon>
        <taxon>Bacillales</taxon>
        <taxon>Alicyclobacillaceae</taxon>
        <taxon>Alicyclobacillus</taxon>
    </lineage>
</organism>
<evidence type="ECO:0000259" key="2">
    <source>
        <dbReference type="PROSITE" id="PS50110"/>
    </source>
</evidence>
<dbReference type="SUPFAM" id="SSF52172">
    <property type="entry name" value="CheY-like"/>
    <property type="match status" value="1"/>
</dbReference>
<dbReference type="Gene3D" id="3.40.50.2300">
    <property type="match status" value="1"/>
</dbReference>
<dbReference type="InterPro" id="IPR001789">
    <property type="entry name" value="Sig_transdc_resp-reg_receiver"/>
</dbReference>
<dbReference type="AlphaFoldDB" id="A0A1I7K149"/>
<dbReference type="SMART" id="SM00448">
    <property type="entry name" value="REC"/>
    <property type="match status" value="1"/>
</dbReference>
<dbReference type="Pfam" id="PF00072">
    <property type="entry name" value="Response_reg"/>
    <property type="match status" value="1"/>
</dbReference>
<dbReference type="RefSeq" id="WP_074953301.1">
    <property type="nucleotide sequence ID" value="NZ_FPBV01000013.1"/>
</dbReference>
<keyword evidence="1" id="KW-0597">Phosphoprotein</keyword>
<evidence type="ECO:0000313" key="3">
    <source>
        <dbReference type="EMBL" id="SFU91090.1"/>
    </source>
</evidence>
<gene>
    <name evidence="3" type="ORF">SAMN05421543_11312</name>
</gene>
<dbReference type="InterPro" id="IPR011006">
    <property type="entry name" value="CheY-like_superfamily"/>
</dbReference>
<dbReference type="Proteomes" id="UP000183508">
    <property type="component" value="Unassembled WGS sequence"/>
</dbReference>
<dbReference type="GO" id="GO:0000160">
    <property type="term" value="P:phosphorelay signal transduction system"/>
    <property type="evidence" value="ECO:0007669"/>
    <property type="project" value="InterPro"/>
</dbReference>